<dbReference type="CDD" id="cd00156">
    <property type="entry name" value="REC"/>
    <property type="match status" value="1"/>
</dbReference>
<gene>
    <name evidence="4" type="ORF">DSCO28_36180</name>
</gene>
<reference evidence="4 5" key="1">
    <citation type="submission" date="2019-11" db="EMBL/GenBank/DDBJ databases">
        <title>Comparative genomics of hydrocarbon-degrading Desulfosarcina strains.</title>
        <authorList>
            <person name="Watanabe M."/>
            <person name="Kojima H."/>
            <person name="Fukui M."/>
        </authorList>
    </citation>
    <scope>NUCLEOTIDE SEQUENCE [LARGE SCALE GENOMIC DNA]</scope>
    <source>
        <strain evidence="4 5">28bB2T</strain>
    </source>
</reference>
<dbReference type="Proteomes" id="UP000425960">
    <property type="component" value="Chromosome"/>
</dbReference>
<accession>A0A5K7ZS70</accession>
<dbReference type="InterPro" id="IPR050595">
    <property type="entry name" value="Bact_response_regulator"/>
</dbReference>
<dbReference type="SMART" id="SM00448">
    <property type="entry name" value="REC"/>
    <property type="match status" value="1"/>
</dbReference>
<dbReference type="Pfam" id="PF00072">
    <property type="entry name" value="Response_reg"/>
    <property type="match status" value="1"/>
</dbReference>
<dbReference type="GO" id="GO:0000160">
    <property type="term" value="P:phosphorelay signal transduction system"/>
    <property type="evidence" value="ECO:0007669"/>
    <property type="project" value="InterPro"/>
</dbReference>
<sequence length="134" mass="14668">MNNDAHGDVSKRRTVLLVDDEKMVLEVGKAILQRLGHHVITALSGEKAVEEFARHGEAIGCVVLDLTMPVMDGKATFNRLRELRPEIPVIIASGLAVDQVISQFGDTPPSSVIQKPYQIADLSEKIESILSDRP</sequence>
<feature type="modified residue" description="4-aspartylphosphate" evidence="2">
    <location>
        <position position="65"/>
    </location>
</feature>
<evidence type="ECO:0000256" key="2">
    <source>
        <dbReference type="PROSITE-ProRule" id="PRU00169"/>
    </source>
</evidence>
<organism evidence="4 5">
    <name type="scientific">Desulfosarcina ovata subsp. sediminis</name>
    <dbReference type="NCBI Taxonomy" id="885957"/>
    <lineage>
        <taxon>Bacteria</taxon>
        <taxon>Pseudomonadati</taxon>
        <taxon>Thermodesulfobacteriota</taxon>
        <taxon>Desulfobacteria</taxon>
        <taxon>Desulfobacterales</taxon>
        <taxon>Desulfosarcinaceae</taxon>
        <taxon>Desulfosarcina</taxon>
    </lineage>
</organism>
<dbReference type="AlphaFoldDB" id="A0A5K7ZS70"/>
<dbReference type="PANTHER" id="PTHR44591">
    <property type="entry name" value="STRESS RESPONSE REGULATOR PROTEIN 1"/>
    <property type="match status" value="1"/>
</dbReference>
<dbReference type="SUPFAM" id="SSF52172">
    <property type="entry name" value="CheY-like"/>
    <property type="match status" value="1"/>
</dbReference>
<protein>
    <recommendedName>
        <fullName evidence="3">Response regulatory domain-containing protein</fullName>
    </recommendedName>
</protein>
<dbReference type="EMBL" id="AP021876">
    <property type="protein sequence ID" value="BBO83052.1"/>
    <property type="molecule type" value="Genomic_DNA"/>
</dbReference>
<evidence type="ECO:0000259" key="3">
    <source>
        <dbReference type="PROSITE" id="PS50110"/>
    </source>
</evidence>
<dbReference type="Gene3D" id="3.40.50.2300">
    <property type="match status" value="1"/>
</dbReference>
<dbReference type="InterPro" id="IPR001789">
    <property type="entry name" value="Sig_transdc_resp-reg_receiver"/>
</dbReference>
<name>A0A5K7ZS70_9BACT</name>
<feature type="domain" description="Response regulatory" evidence="3">
    <location>
        <begin position="14"/>
        <end position="130"/>
    </location>
</feature>
<proteinExistence type="predicted"/>
<dbReference type="PANTHER" id="PTHR44591:SF3">
    <property type="entry name" value="RESPONSE REGULATORY DOMAIN-CONTAINING PROTEIN"/>
    <property type="match status" value="1"/>
</dbReference>
<dbReference type="InterPro" id="IPR011006">
    <property type="entry name" value="CheY-like_superfamily"/>
</dbReference>
<evidence type="ECO:0000256" key="1">
    <source>
        <dbReference type="ARBA" id="ARBA00022553"/>
    </source>
</evidence>
<evidence type="ECO:0000313" key="4">
    <source>
        <dbReference type="EMBL" id="BBO83052.1"/>
    </source>
</evidence>
<keyword evidence="1 2" id="KW-0597">Phosphoprotein</keyword>
<dbReference type="PROSITE" id="PS50110">
    <property type="entry name" value="RESPONSE_REGULATORY"/>
    <property type="match status" value="1"/>
</dbReference>
<dbReference type="RefSeq" id="WP_155311351.1">
    <property type="nucleotide sequence ID" value="NZ_AP021876.1"/>
</dbReference>
<evidence type="ECO:0000313" key="5">
    <source>
        <dbReference type="Proteomes" id="UP000425960"/>
    </source>
</evidence>
<dbReference type="KEGG" id="dov:DSCO28_36180"/>